<proteinExistence type="predicted"/>
<protein>
    <submittedName>
        <fullName evidence="2">Uncharacterized protein</fullName>
    </submittedName>
</protein>
<reference evidence="2" key="1">
    <citation type="submission" date="2021-12" db="EMBL/GenBank/DDBJ databases">
        <authorList>
            <person name="Zaccaron A."/>
            <person name="Stergiopoulos I."/>
        </authorList>
    </citation>
    <scope>NUCLEOTIDE SEQUENCE</scope>
    <source>
        <strain evidence="2">Race5_Kim</strain>
    </source>
</reference>
<feature type="region of interest" description="Disordered" evidence="1">
    <location>
        <begin position="1"/>
        <end position="44"/>
    </location>
</feature>
<dbReference type="EMBL" id="CP090164">
    <property type="protein sequence ID" value="UJO14176.1"/>
    <property type="molecule type" value="Genomic_DNA"/>
</dbReference>
<dbReference type="Proteomes" id="UP000756132">
    <property type="component" value="Chromosome 2"/>
</dbReference>
<feature type="compositionally biased region" description="Basic and acidic residues" evidence="1">
    <location>
        <begin position="1"/>
        <end position="19"/>
    </location>
</feature>
<evidence type="ECO:0000256" key="1">
    <source>
        <dbReference type="SAM" id="MobiDB-lite"/>
    </source>
</evidence>
<dbReference type="AlphaFoldDB" id="A0A9Q8P5R3"/>
<feature type="compositionally biased region" description="Polar residues" evidence="1">
    <location>
        <begin position="20"/>
        <end position="29"/>
    </location>
</feature>
<sequence>MPHDLRTGVEEDHSNRITESDTSAEQRIQLSDERSINHDDHDINGLTKGVEYARTTTSTVLHSNELPSNWNAPDGLGGCTVHKTVFTNTDKTSGKAITKTSLVTTTVKATDGKRKVAELVEVEVEQ</sequence>
<keyword evidence="3" id="KW-1185">Reference proteome</keyword>
<dbReference type="RefSeq" id="XP_047758542.1">
    <property type="nucleotide sequence ID" value="XM_047901710.1"/>
</dbReference>
<accession>A0A9Q8P5R3</accession>
<evidence type="ECO:0000313" key="3">
    <source>
        <dbReference type="Proteomes" id="UP000756132"/>
    </source>
</evidence>
<reference evidence="2" key="2">
    <citation type="journal article" date="2022" name="Microb. Genom.">
        <title>A chromosome-scale genome assembly of the tomato pathogen Cladosporium fulvum reveals a compartmentalized genome architecture and the presence of a dispensable chromosome.</title>
        <authorList>
            <person name="Zaccaron A.Z."/>
            <person name="Chen L.H."/>
            <person name="Samaras A."/>
            <person name="Stergiopoulos I."/>
        </authorList>
    </citation>
    <scope>NUCLEOTIDE SEQUENCE</scope>
    <source>
        <strain evidence="2">Race5_Kim</strain>
    </source>
</reference>
<dbReference type="KEGG" id="ffu:CLAFUR5_02562"/>
<gene>
    <name evidence="2" type="ORF">CLAFUR5_02562</name>
</gene>
<dbReference type="GeneID" id="71982440"/>
<evidence type="ECO:0000313" key="2">
    <source>
        <dbReference type="EMBL" id="UJO14176.1"/>
    </source>
</evidence>
<dbReference type="OrthoDB" id="4886853at2759"/>
<feature type="compositionally biased region" description="Basic and acidic residues" evidence="1">
    <location>
        <begin position="30"/>
        <end position="43"/>
    </location>
</feature>
<organism evidence="2 3">
    <name type="scientific">Passalora fulva</name>
    <name type="common">Tomato leaf mold</name>
    <name type="synonym">Cladosporium fulvum</name>
    <dbReference type="NCBI Taxonomy" id="5499"/>
    <lineage>
        <taxon>Eukaryota</taxon>
        <taxon>Fungi</taxon>
        <taxon>Dikarya</taxon>
        <taxon>Ascomycota</taxon>
        <taxon>Pezizomycotina</taxon>
        <taxon>Dothideomycetes</taxon>
        <taxon>Dothideomycetidae</taxon>
        <taxon>Mycosphaerellales</taxon>
        <taxon>Mycosphaerellaceae</taxon>
        <taxon>Fulvia</taxon>
    </lineage>
</organism>
<name>A0A9Q8P5R3_PASFU</name>